<dbReference type="NCBIfam" id="NF006903">
    <property type="entry name" value="PRK09395.1"/>
    <property type="match status" value="1"/>
</dbReference>
<evidence type="ECO:0000256" key="12">
    <source>
        <dbReference type="RuleBase" id="RU362091"/>
    </source>
</evidence>
<evidence type="ECO:0000256" key="14">
    <source>
        <dbReference type="SAM" id="SignalP"/>
    </source>
</evidence>
<feature type="transmembrane region" description="Helical" evidence="13">
    <location>
        <begin position="405"/>
        <end position="434"/>
    </location>
</feature>
<dbReference type="PANTHER" id="PTHR48086">
    <property type="entry name" value="SODIUM/PROLINE SYMPORTER-RELATED"/>
    <property type="match status" value="1"/>
</dbReference>
<evidence type="ECO:0000256" key="13">
    <source>
        <dbReference type="SAM" id="Phobius"/>
    </source>
</evidence>
<evidence type="ECO:0000256" key="10">
    <source>
        <dbReference type="ARBA" id="ARBA00023136"/>
    </source>
</evidence>
<keyword evidence="4" id="KW-1003">Cell membrane</keyword>
<evidence type="ECO:0000256" key="1">
    <source>
        <dbReference type="ARBA" id="ARBA00004651"/>
    </source>
</evidence>
<feature type="signal peptide" evidence="14">
    <location>
        <begin position="1"/>
        <end position="24"/>
    </location>
</feature>
<proteinExistence type="inferred from homology"/>
<dbReference type="Proteomes" id="UP000295794">
    <property type="component" value="Unassembled WGS sequence"/>
</dbReference>
<dbReference type="CDD" id="cd11480">
    <property type="entry name" value="SLC5sbd_u4"/>
    <property type="match status" value="1"/>
</dbReference>
<dbReference type="GO" id="GO:0005886">
    <property type="term" value="C:plasma membrane"/>
    <property type="evidence" value="ECO:0007669"/>
    <property type="project" value="UniProtKB-SubCell"/>
</dbReference>
<feature type="transmembrane region" description="Helical" evidence="13">
    <location>
        <begin position="215"/>
        <end position="233"/>
    </location>
</feature>
<feature type="transmembrane region" description="Helical" evidence="13">
    <location>
        <begin position="455"/>
        <end position="473"/>
    </location>
</feature>
<feature type="transmembrane region" description="Helical" evidence="13">
    <location>
        <begin position="553"/>
        <end position="570"/>
    </location>
</feature>
<evidence type="ECO:0000313" key="18">
    <source>
        <dbReference type="Proteomes" id="UP000295794"/>
    </source>
</evidence>
<dbReference type="EMBL" id="UGHR01000004">
    <property type="protein sequence ID" value="STR45577.1"/>
    <property type="molecule type" value="Genomic_DNA"/>
</dbReference>
<dbReference type="Gene3D" id="1.20.1730.10">
    <property type="entry name" value="Sodium/glucose cotransporter"/>
    <property type="match status" value="1"/>
</dbReference>
<feature type="transmembrane region" description="Helical" evidence="13">
    <location>
        <begin position="348"/>
        <end position="373"/>
    </location>
</feature>
<dbReference type="EMBL" id="SMBT01000004">
    <property type="protein sequence ID" value="TCU88076.1"/>
    <property type="molecule type" value="Genomic_DNA"/>
</dbReference>
<comment type="similarity">
    <text evidence="2 12">Belongs to the sodium:solute symporter (SSF) (TC 2.A.21) family.</text>
</comment>
<feature type="transmembrane region" description="Helical" evidence="13">
    <location>
        <begin position="190"/>
        <end position="208"/>
    </location>
</feature>
<keyword evidence="11" id="KW-0739">Sodium transport</keyword>
<evidence type="ECO:0000256" key="2">
    <source>
        <dbReference type="ARBA" id="ARBA00006434"/>
    </source>
</evidence>
<dbReference type="GO" id="GO:0015293">
    <property type="term" value="F:symporter activity"/>
    <property type="evidence" value="ECO:0007669"/>
    <property type="project" value="UniProtKB-KW"/>
</dbReference>
<accession>A0A377SX89</accession>
<dbReference type="RefSeq" id="WP_373280373.1">
    <property type="nucleotide sequence ID" value="NZ_CAWOLO010000004.1"/>
</dbReference>
<feature type="transmembrane region" description="Helical" evidence="13">
    <location>
        <begin position="109"/>
        <end position="131"/>
    </location>
</feature>
<reference evidence="15 17" key="1">
    <citation type="submission" date="2018-06" db="EMBL/GenBank/DDBJ databases">
        <authorList>
            <consortium name="Pathogen Informatics"/>
            <person name="Doyle S."/>
        </authorList>
    </citation>
    <scope>NUCLEOTIDE SEQUENCE [LARGE SCALE GENOMIC DNA]</scope>
    <source>
        <strain evidence="15 17">NCTC11159</strain>
    </source>
</reference>
<keyword evidence="3" id="KW-0813">Transport</keyword>
<dbReference type="InterPro" id="IPR001734">
    <property type="entry name" value="Na/solute_symporter"/>
</dbReference>
<comment type="subcellular location">
    <subcellularLocation>
        <location evidence="1">Cell membrane</location>
        <topology evidence="1">Multi-pass membrane protein</topology>
    </subcellularLocation>
</comment>
<dbReference type="GO" id="GO:0015123">
    <property type="term" value="F:acetate transmembrane transporter activity"/>
    <property type="evidence" value="ECO:0007669"/>
    <property type="project" value="TreeGrafter"/>
</dbReference>
<evidence type="ECO:0000256" key="6">
    <source>
        <dbReference type="ARBA" id="ARBA00022847"/>
    </source>
</evidence>
<evidence type="ECO:0000256" key="8">
    <source>
        <dbReference type="ARBA" id="ARBA00023053"/>
    </source>
</evidence>
<dbReference type="AlphaFoldDB" id="A0A377SX89"/>
<evidence type="ECO:0000256" key="4">
    <source>
        <dbReference type="ARBA" id="ARBA00022475"/>
    </source>
</evidence>
<keyword evidence="7 13" id="KW-1133">Transmembrane helix</keyword>
<dbReference type="GO" id="GO:0006847">
    <property type="term" value="P:plasma membrane acetate transport"/>
    <property type="evidence" value="ECO:0007669"/>
    <property type="project" value="TreeGrafter"/>
</dbReference>
<dbReference type="Pfam" id="PF00474">
    <property type="entry name" value="SSF"/>
    <property type="match status" value="1"/>
</dbReference>
<dbReference type="PROSITE" id="PS50283">
    <property type="entry name" value="NA_SOLUT_SYMP_3"/>
    <property type="match status" value="1"/>
</dbReference>
<feature type="transmembrane region" description="Helical" evidence="13">
    <location>
        <begin position="512"/>
        <end position="533"/>
    </location>
</feature>
<protein>
    <submittedName>
        <fullName evidence="15">Acetate transporter ActP</fullName>
    </submittedName>
    <submittedName>
        <fullName evidence="16">Cation/acetate symporter</fullName>
    </submittedName>
</protein>
<evidence type="ECO:0000313" key="16">
    <source>
        <dbReference type="EMBL" id="TCU88076.1"/>
    </source>
</evidence>
<keyword evidence="10 13" id="KW-0472">Membrane</keyword>
<dbReference type="NCBIfam" id="TIGR00813">
    <property type="entry name" value="sss"/>
    <property type="match status" value="1"/>
</dbReference>
<keyword evidence="9" id="KW-0406">Ion transport</keyword>
<feature type="chain" id="PRO_5017012008" evidence="14">
    <location>
        <begin position="25"/>
        <end position="602"/>
    </location>
</feature>
<evidence type="ECO:0000256" key="5">
    <source>
        <dbReference type="ARBA" id="ARBA00022692"/>
    </source>
</evidence>
<keyword evidence="18" id="KW-1185">Reference proteome</keyword>
<name>A0A377SX89_9NEIS</name>
<evidence type="ECO:0000256" key="11">
    <source>
        <dbReference type="ARBA" id="ARBA00023201"/>
    </source>
</evidence>
<evidence type="ECO:0000313" key="17">
    <source>
        <dbReference type="Proteomes" id="UP000255108"/>
    </source>
</evidence>
<dbReference type="GO" id="GO:0006814">
    <property type="term" value="P:sodium ion transport"/>
    <property type="evidence" value="ECO:0007669"/>
    <property type="project" value="UniProtKB-KW"/>
</dbReference>
<evidence type="ECO:0000256" key="7">
    <source>
        <dbReference type="ARBA" id="ARBA00022989"/>
    </source>
</evidence>
<gene>
    <name evidence="15" type="primary">actP</name>
    <name evidence="16" type="ORF">EV682_104246</name>
    <name evidence="15" type="ORF">NCTC11159_04152</name>
</gene>
<dbReference type="PROSITE" id="PS00456">
    <property type="entry name" value="NA_SOLUT_SYMP_1"/>
    <property type="match status" value="1"/>
</dbReference>
<sequence>MMHKLQKQLSCAALMAFASLPTWASGTIDGPVTKQAMNWHAIIMFFLFVAFTLGVTYWAASRTRSAKDFYSAGGGITGFQNGLAIAGDYMSAASFLGISALVFDTGYDGLIYSLGFLVGWPVITFLVAERLRNLGKYTFADVASYRLQQGPVRTFAATGTLVVVALYLIAQMVGAGKLIQLLFGMNYNTAVIMVGILMVIYVIFGGMLATTWVQIIKAVLLLSGASFMAFMVLKHVNFSVEGMFAQAVHVKQAGAQLLAVKATAASDVAAQAVANHSADAATLVEKASDAAKAAAKAAKNIMAPGGLVSNPIDAISLGLALMFGTAGLPHILMRFFTVKDAQAARKSVFVATGFIGYFYILTFIIGFGAIMLVSTDPSYKDAAGKLLGGSNMAAVHLAHAVGGDLFLGFISAVAFATILAVVSGLTLSGASAVSHDLYASVWRHGRVDEATEIRVSKYATVALGVVAILLGIMFEKQNIAFMVGLAFSIAASANFPVLFLSMFWKGLTTRGAVIGGYSGLICAVVLIILGPAVWVDTLGHAKGSELFPYKNPAIFSMTLAFVMTWLFSITDKSTQAESERAQFLPQFIRSMTGVGAEGASKH</sequence>
<feature type="transmembrane region" description="Helical" evidence="13">
    <location>
        <begin position="152"/>
        <end position="170"/>
    </location>
</feature>
<keyword evidence="5 13" id="KW-0812">Transmembrane</keyword>
<evidence type="ECO:0000256" key="9">
    <source>
        <dbReference type="ARBA" id="ARBA00023065"/>
    </source>
</evidence>
<reference evidence="16 18" key="2">
    <citation type="submission" date="2019-03" db="EMBL/GenBank/DDBJ databases">
        <title>Genomic Encyclopedia of Type Strains, Phase IV (KMG-IV): sequencing the most valuable type-strain genomes for metagenomic binning, comparative biology and taxonomic classification.</title>
        <authorList>
            <person name="Goeker M."/>
        </authorList>
    </citation>
    <scope>NUCLEOTIDE SEQUENCE [LARGE SCALE GENOMIC DNA]</scope>
    <source>
        <strain evidence="16 18">DSM 3764</strain>
    </source>
</reference>
<feature type="transmembrane region" description="Helical" evidence="13">
    <location>
        <begin position="40"/>
        <end position="60"/>
    </location>
</feature>
<dbReference type="PANTHER" id="PTHR48086:SF6">
    <property type="entry name" value="CATION_ACETATE SYMPORTER ACTP"/>
    <property type="match status" value="1"/>
</dbReference>
<keyword evidence="8" id="KW-0915">Sodium</keyword>
<evidence type="ECO:0000313" key="15">
    <source>
        <dbReference type="EMBL" id="STR45577.1"/>
    </source>
</evidence>
<feature type="transmembrane region" description="Helical" evidence="13">
    <location>
        <begin position="314"/>
        <end position="336"/>
    </location>
</feature>
<feature type="transmembrane region" description="Helical" evidence="13">
    <location>
        <begin position="81"/>
        <end position="103"/>
    </location>
</feature>
<keyword evidence="14" id="KW-0732">Signal</keyword>
<dbReference type="InterPro" id="IPR038377">
    <property type="entry name" value="Na/Glc_symporter_sf"/>
</dbReference>
<evidence type="ECO:0000256" key="3">
    <source>
        <dbReference type="ARBA" id="ARBA00022448"/>
    </source>
</evidence>
<dbReference type="InterPro" id="IPR018212">
    <property type="entry name" value="Na/solute_symporter_CS"/>
</dbReference>
<dbReference type="Proteomes" id="UP000255108">
    <property type="component" value="Unassembled WGS sequence"/>
</dbReference>
<feature type="transmembrane region" description="Helical" evidence="13">
    <location>
        <begin position="479"/>
        <end position="500"/>
    </location>
</feature>
<dbReference type="InterPro" id="IPR050277">
    <property type="entry name" value="Sodium:Solute_Symporter"/>
</dbReference>
<keyword evidence="6" id="KW-0769">Symport</keyword>
<organism evidence="15 17">
    <name type="scientific">Iodobacter fluviatilis</name>
    <dbReference type="NCBI Taxonomy" id="537"/>
    <lineage>
        <taxon>Bacteria</taxon>
        <taxon>Pseudomonadati</taxon>
        <taxon>Pseudomonadota</taxon>
        <taxon>Betaproteobacteria</taxon>
        <taxon>Neisseriales</taxon>
        <taxon>Chitinibacteraceae</taxon>
        <taxon>Iodobacter</taxon>
    </lineage>
</organism>